<name>A0AA43AWL6_9BURK</name>
<organism evidence="1 2">
    <name type="scientific">Comamonas aquatica</name>
    <dbReference type="NCBI Taxonomy" id="225991"/>
    <lineage>
        <taxon>Bacteria</taxon>
        <taxon>Pseudomonadati</taxon>
        <taxon>Pseudomonadota</taxon>
        <taxon>Betaproteobacteria</taxon>
        <taxon>Burkholderiales</taxon>
        <taxon>Comamonadaceae</taxon>
        <taxon>Comamonas</taxon>
    </lineage>
</organism>
<proteinExistence type="predicted"/>
<dbReference type="EMBL" id="JAOCJW010000013">
    <property type="protein sequence ID" value="MDH2005530.1"/>
    <property type="molecule type" value="Genomic_DNA"/>
</dbReference>
<gene>
    <name evidence="1" type="ORF">N5J23_08220</name>
</gene>
<reference evidence="1" key="1">
    <citation type="submission" date="2022-09" db="EMBL/GenBank/DDBJ databases">
        <title>Intensive care unit water sources are persistently colonized with multi-drug resistant bacteria and are the site of extensive horizontal gene transfer of antibiotic resistance genes.</title>
        <authorList>
            <person name="Diorio-Toth L."/>
        </authorList>
    </citation>
    <scope>NUCLEOTIDE SEQUENCE</scope>
    <source>
        <strain evidence="1">GD03686</strain>
    </source>
</reference>
<dbReference type="Proteomes" id="UP001161294">
    <property type="component" value="Unassembled WGS sequence"/>
</dbReference>
<accession>A0AA43AWL6</accession>
<dbReference type="AlphaFoldDB" id="A0AA43AWL6"/>
<evidence type="ECO:0000313" key="2">
    <source>
        <dbReference type="Proteomes" id="UP001161294"/>
    </source>
</evidence>
<dbReference type="RefSeq" id="WP_279851387.1">
    <property type="nucleotide sequence ID" value="NZ_JAOCIA010000011.1"/>
</dbReference>
<evidence type="ECO:0000313" key="1">
    <source>
        <dbReference type="EMBL" id="MDH2005530.1"/>
    </source>
</evidence>
<comment type="caution">
    <text evidence="1">The sequence shown here is derived from an EMBL/GenBank/DDBJ whole genome shotgun (WGS) entry which is preliminary data.</text>
</comment>
<sequence length="64" mass="7246">MKTQAHPALRAACHKLTAQGRAWLVVCNAHRAPAEADAEARFIPHKHIKARNYFAIKIKRSLIF</sequence>
<protein>
    <submittedName>
        <fullName evidence="1">Uncharacterized protein</fullName>
    </submittedName>
</protein>